<name>A0A6J6DLS6_9ZZZZ</name>
<reference evidence="1" key="1">
    <citation type="submission" date="2020-05" db="EMBL/GenBank/DDBJ databases">
        <authorList>
            <person name="Chiriac C."/>
            <person name="Salcher M."/>
            <person name="Ghai R."/>
            <person name="Kavagutti S V."/>
        </authorList>
    </citation>
    <scope>NUCLEOTIDE SEQUENCE</scope>
</reference>
<accession>A0A6J6DLS6</accession>
<proteinExistence type="predicted"/>
<gene>
    <name evidence="1" type="ORF">UFOPK1493_02033</name>
</gene>
<sequence length="78" mass="8378">MTCPAGGLSNGGNFVPGHPAHAAALAHESAVRTRLQEAQARQVGRPVRRDVRRLVTTARAGQAKFGRRFSMNALMPSR</sequence>
<protein>
    <submittedName>
        <fullName evidence="1">Unannotated protein</fullName>
    </submittedName>
</protein>
<dbReference type="EMBL" id="CAEZSR010000073">
    <property type="protein sequence ID" value="CAB4565057.1"/>
    <property type="molecule type" value="Genomic_DNA"/>
</dbReference>
<organism evidence="1">
    <name type="scientific">freshwater metagenome</name>
    <dbReference type="NCBI Taxonomy" id="449393"/>
    <lineage>
        <taxon>unclassified sequences</taxon>
        <taxon>metagenomes</taxon>
        <taxon>ecological metagenomes</taxon>
    </lineage>
</organism>
<evidence type="ECO:0000313" key="1">
    <source>
        <dbReference type="EMBL" id="CAB4565057.1"/>
    </source>
</evidence>
<dbReference type="AlphaFoldDB" id="A0A6J6DLS6"/>